<dbReference type="Pfam" id="PF02378">
    <property type="entry name" value="PTS_EIIC"/>
    <property type="match status" value="1"/>
</dbReference>
<keyword evidence="6" id="KW-0598">Phosphotransferase system</keyword>
<dbReference type="SUPFAM" id="SSF55604">
    <property type="entry name" value="Glucose permease domain IIB"/>
    <property type="match status" value="1"/>
</dbReference>
<dbReference type="NCBIfam" id="TIGR00830">
    <property type="entry name" value="PTBA"/>
    <property type="match status" value="1"/>
</dbReference>
<dbReference type="SUPFAM" id="SSF51261">
    <property type="entry name" value="Duplicated hybrid motif"/>
    <property type="match status" value="1"/>
</dbReference>
<dbReference type="InterPro" id="IPR050558">
    <property type="entry name" value="PTS_Sugar-Specific_Components"/>
</dbReference>
<evidence type="ECO:0000256" key="10">
    <source>
        <dbReference type="ARBA" id="ARBA00023136"/>
    </source>
</evidence>
<keyword evidence="5" id="KW-0808">Transferase</keyword>
<dbReference type="Pfam" id="PF00367">
    <property type="entry name" value="PTS_EIIB"/>
    <property type="match status" value="1"/>
</dbReference>
<comment type="subcellular location">
    <subcellularLocation>
        <location evidence="1">Cell membrane</location>
        <topology evidence="1">Multi-pass membrane protein</topology>
    </subcellularLocation>
</comment>
<feature type="transmembrane region" description="Helical" evidence="12">
    <location>
        <begin position="253"/>
        <end position="273"/>
    </location>
</feature>
<evidence type="ECO:0000256" key="7">
    <source>
        <dbReference type="ARBA" id="ARBA00022692"/>
    </source>
</evidence>
<evidence type="ECO:0000259" key="14">
    <source>
        <dbReference type="PROSITE" id="PS51098"/>
    </source>
</evidence>
<dbReference type="PROSITE" id="PS51103">
    <property type="entry name" value="PTS_EIIC_TYPE_1"/>
    <property type="match status" value="1"/>
</dbReference>
<feature type="transmembrane region" description="Helical" evidence="12">
    <location>
        <begin position="213"/>
        <end position="233"/>
    </location>
</feature>
<organism evidence="16 17">
    <name type="scientific">Companilactobacillus kimchii DSM 13961 = JCM 10707</name>
    <dbReference type="NCBI Taxonomy" id="1423765"/>
    <lineage>
        <taxon>Bacteria</taxon>
        <taxon>Bacillati</taxon>
        <taxon>Bacillota</taxon>
        <taxon>Bacilli</taxon>
        <taxon>Lactobacillales</taxon>
        <taxon>Lactobacillaceae</taxon>
        <taxon>Companilactobacillus</taxon>
        <taxon>Companilactobacillus kimchii</taxon>
    </lineage>
</organism>
<keyword evidence="10 12" id="KW-0472">Membrane</keyword>
<evidence type="ECO:0000256" key="4">
    <source>
        <dbReference type="ARBA" id="ARBA00022597"/>
    </source>
</evidence>
<dbReference type="InterPro" id="IPR001996">
    <property type="entry name" value="PTS_IIB_1"/>
</dbReference>
<protein>
    <submittedName>
        <fullName evidence="16">Beta-glucosides PTS, EIIBCA</fullName>
    </submittedName>
</protein>
<dbReference type="PROSITE" id="PS01035">
    <property type="entry name" value="PTS_EIIB_TYPE_1_CYS"/>
    <property type="match status" value="1"/>
</dbReference>
<evidence type="ECO:0000256" key="12">
    <source>
        <dbReference type="SAM" id="Phobius"/>
    </source>
</evidence>
<evidence type="ECO:0000259" key="15">
    <source>
        <dbReference type="PROSITE" id="PS51103"/>
    </source>
</evidence>
<keyword evidence="7 12" id="KW-0812">Transmembrane</keyword>
<dbReference type="InterPro" id="IPR036878">
    <property type="entry name" value="Glu_permease_IIB"/>
</dbReference>
<dbReference type="Pfam" id="PF00358">
    <property type="entry name" value="PTS_EIIA_1"/>
    <property type="match status" value="1"/>
</dbReference>
<feature type="transmembrane region" description="Helical" evidence="12">
    <location>
        <begin position="180"/>
        <end position="201"/>
    </location>
</feature>
<feature type="transmembrane region" description="Helical" evidence="12">
    <location>
        <begin position="389"/>
        <end position="410"/>
    </location>
</feature>
<feature type="domain" description="PTS EIIA type-1" evidence="13">
    <location>
        <begin position="496"/>
        <end position="600"/>
    </location>
</feature>
<keyword evidence="8" id="KW-0418">Kinase</keyword>
<dbReference type="PANTHER" id="PTHR30175:SF1">
    <property type="entry name" value="PTS SYSTEM ARBUTIN-, CELLOBIOSE-, AND SALICIN-SPECIFIC EIIBC COMPONENT-RELATED"/>
    <property type="match status" value="1"/>
</dbReference>
<keyword evidence="3" id="KW-1003">Cell membrane</keyword>
<dbReference type="InterPro" id="IPR013013">
    <property type="entry name" value="PTS_EIIC_1"/>
</dbReference>
<evidence type="ECO:0000256" key="9">
    <source>
        <dbReference type="ARBA" id="ARBA00022989"/>
    </source>
</evidence>
<accession>A0ABR5NQ55</accession>
<feature type="transmembrane region" description="Helical" evidence="12">
    <location>
        <begin position="285"/>
        <end position="308"/>
    </location>
</feature>
<evidence type="ECO:0000313" key="16">
    <source>
        <dbReference type="EMBL" id="KRK49793.1"/>
    </source>
</evidence>
<feature type="transmembrane region" description="Helical" evidence="12">
    <location>
        <begin position="430"/>
        <end position="454"/>
    </location>
</feature>
<dbReference type="Gene3D" id="3.30.1360.60">
    <property type="entry name" value="Glucose permease domain IIB"/>
    <property type="match status" value="1"/>
</dbReference>
<dbReference type="InterPro" id="IPR011297">
    <property type="entry name" value="PTS_IIABC_b_glu"/>
</dbReference>
<evidence type="ECO:0000256" key="2">
    <source>
        <dbReference type="ARBA" id="ARBA00022448"/>
    </source>
</evidence>
<comment type="caution">
    <text evidence="16">The sequence shown here is derived from an EMBL/GenBank/DDBJ whole genome shotgun (WGS) entry which is preliminary data.</text>
</comment>
<dbReference type="Proteomes" id="UP000051499">
    <property type="component" value="Unassembled WGS sequence"/>
</dbReference>
<dbReference type="NCBIfam" id="TIGR01995">
    <property type="entry name" value="PTS-II-ABC-beta"/>
    <property type="match status" value="1"/>
</dbReference>
<dbReference type="InterPro" id="IPR001127">
    <property type="entry name" value="PTS_EIIA_1_perm"/>
</dbReference>
<keyword evidence="9 12" id="KW-1133">Transmembrane helix</keyword>
<dbReference type="PROSITE" id="PS51093">
    <property type="entry name" value="PTS_EIIA_TYPE_1"/>
    <property type="match status" value="1"/>
</dbReference>
<dbReference type="PROSITE" id="PS51098">
    <property type="entry name" value="PTS_EIIB_TYPE_1"/>
    <property type="match status" value="1"/>
</dbReference>
<keyword evidence="2" id="KW-0813">Transport</keyword>
<evidence type="ECO:0000256" key="3">
    <source>
        <dbReference type="ARBA" id="ARBA00022475"/>
    </source>
</evidence>
<dbReference type="InterPro" id="IPR011055">
    <property type="entry name" value="Dup_hybrid_motif"/>
</dbReference>
<evidence type="ECO:0000256" key="6">
    <source>
        <dbReference type="ARBA" id="ARBA00022683"/>
    </source>
</evidence>
<evidence type="ECO:0000256" key="11">
    <source>
        <dbReference type="PROSITE-ProRule" id="PRU00421"/>
    </source>
</evidence>
<gene>
    <name evidence="16" type="ORF">FC97_GL002175</name>
</gene>
<reference evidence="16 17" key="1">
    <citation type="journal article" date="2015" name="Genome Announc.">
        <title>Expanding the biotechnology potential of lactobacilli through comparative genomics of 213 strains and associated genera.</title>
        <authorList>
            <person name="Sun Z."/>
            <person name="Harris H.M."/>
            <person name="McCann A."/>
            <person name="Guo C."/>
            <person name="Argimon S."/>
            <person name="Zhang W."/>
            <person name="Yang X."/>
            <person name="Jeffery I.B."/>
            <person name="Cooney J.C."/>
            <person name="Kagawa T.F."/>
            <person name="Liu W."/>
            <person name="Song Y."/>
            <person name="Salvetti E."/>
            <person name="Wrobel A."/>
            <person name="Rasinkangas P."/>
            <person name="Parkhill J."/>
            <person name="Rea M.C."/>
            <person name="O'Sullivan O."/>
            <person name="Ritari J."/>
            <person name="Douillard F.P."/>
            <person name="Paul Ross R."/>
            <person name="Yang R."/>
            <person name="Briner A.E."/>
            <person name="Felis G.E."/>
            <person name="de Vos W.M."/>
            <person name="Barrangou R."/>
            <person name="Klaenhammer T.R."/>
            <person name="Caufield P.W."/>
            <person name="Cui Y."/>
            <person name="Zhang H."/>
            <person name="O'Toole P.W."/>
        </authorList>
    </citation>
    <scope>NUCLEOTIDE SEQUENCE [LARGE SCALE GENOMIC DNA]</scope>
    <source>
        <strain evidence="16 17">DSM 13961</strain>
    </source>
</reference>
<dbReference type="InterPro" id="IPR018113">
    <property type="entry name" value="PTrfase_EIIB_Cys"/>
</dbReference>
<keyword evidence="4" id="KW-0762">Sugar transport</keyword>
<feature type="domain" description="PTS EIIC type-1" evidence="15">
    <location>
        <begin position="110"/>
        <end position="468"/>
    </location>
</feature>
<evidence type="ECO:0000256" key="1">
    <source>
        <dbReference type="ARBA" id="ARBA00004651"/>
    </source>
</evidence>
<sequence>MKIMEYEQMDKQIIQGVGGKKNIKSVIHCATRLRFVLYDESKADDKKIENIPGILQLVKRAGQYQIVIGGRVEDIYNKLIDLLDFDDVSNNSYNSQKSLKKQSPVDKVIETVTGILSPAIPLLAGAGMGKVLLLVLNMMGVLSSKGQTYIMLNLIFDTGYYFMPAFIGFSAAKVFKTNQILGAFIGLVTVNPNWVAMVAAGKPIRFLGLSVDLVSYSSTFIPAILSVWAMSYIERIVKKVTPNVIKVFAEPMLVILFTAPLTFLIIGPVANLISKGIANGSMFLYNNVGMVAIPVLAGLYPWLVSMGVHKALSPISIQLLISKGYDPIVRVAALCSNMSQAAANLAVGLRTKNKKLRSLALSSSATAYLGGITEPAMFGVNLKLKKPMYGAMIGGAVAGIFAGFMKMKAFVYVTPGLLSLPMWVSKTENFILPAIMTIAVSSLVTFVATWLIGFEDPVDDPDLKFEKNNANKQTNAKQTLKSPVEGKVIALSKVNDKTFSSGIMGKGIAVVPNSGKVVAPTDGKVTASFATGHAIGIHLDNNADLLIHVGIDTVQLKGKYFQTLVQKSERFSAGQELLRFDVASIKKAGYDSTVMVIVLNSKDFLEVLPIPEVEKEVTINNNLLMLA</sequence>
<evidence type="ECO:0000259" key="13">
    <source>
        <dbReference type="PROSITE" id="PS51093"/>
    </source>
</evidence>
<dbReference type="EMBL" id="AZDH01000027">
    <property type="protein sequence ID" value="KRK49793.1"/>
    <property type="molecule type" value="Genomic_DNA"/>
</dbReference>
<feature type="domain" description="PTS EIIB type-1" evidence="14">
    <location>
        <begin position="7"/>
        <end position="89"/>
    </location>
</feature>
<feature type="transmembrane region" description="Helical" evidence="12">
    <location>
        <begin position="154"/>
        <end position="174"/>
    </location>
</feature>
<evidence type="ECO:0000313" key="17">
    <source>
        <dbReference type="Proteomes" id="UP000051499"/>
    </source>
</evidence>
<dbReference type="Gene3D" id="2.70.70.10">
    <property type="entry name" value="Glucose Permease (Domain IIA)"/>
    <property type="match status" value="1"/>
</dbReference>
<dbReference type="CDD" id="cd00212">
    <property type="entry name" value="PTS_IIB_glc"/>
    <property type="match status" value="1"/>
</dbReference>
<name>A0ABR5NQ55_9LACO</name>
<evidence type="ECO:0000256" key="5">
    <source>
        <dbReference type="ARBA" id="ARBA00022679"/>
    </source>
</evidence>
<feature type="active site" description="Phosphocysteine intermediate; for EIIB activity" evidence="11">
    <location>
        <position position="29"/>
    </location>
</feature>
<evidence type="ECO:0000256" key="8">
    <source>
        <dbReference type="ARBA" id="ARBA00022777"/>
    </source>
</evidence>
<feature type="transmembrane region" description="Helical" evidence="12">
    <location>
        <begin position="119"/>
        <end position="142"/>
    </location>
</feature>
<proteinExistence type="predicted"/>
<dbReference type="InterPro" id="IPR003352">
    <property type="entry name" value="PTS_EIIC"/>
</dbReference>
<dbReference type="PANTHER" id="PTHR30175">
    <property type="entry name" value="PHOSPHOTRANSFERASE SYSTEM TRANSPORT PROTEIN"/>
    <property type="match status" value="1"/>
</dbReference>
<keyword evidence="17" id="KW-1185">Reference proteome</keyword>